<proteinExistence type="predicted"/>
<evidence type="ECO:0000313" key="1">
    <source>
        <dbReference type="EMBL" id="EMG00285.1"/>
    </source>
</evidence>
<dbReference type="EMBL" id="AKWO02000047">
    <property type="protein sequence ID" value="EMG00285.1"/>
    <property type="molecule type" value="Genomic_DNA"/>
</dbReference>
<reference evidence="1 2" key="1">
    <citation type="submission" date="2013-01" db="EMBL/GenBank/DDBJ databases">
        <authorList>
            <person name="Harkins D.M."/>
            <person name="Durkin A.S."/>
            <person name="Brinkac L.M."/>
            <person name="Haft D.H."/>
            <person name="Selengut J.D."/>
            <person name="Sanka R."/>
            <person name="DePew J."/>
            <person name="Purushe J."/>
            <person name="Picardeau M."/>
            <person name="Werts C."/>
            <person name="Goarant C."/>
            <person name="Vinetz J.M."/>
            <person name="Sutton G.G."/>
            <person name="Nierman W.C."/>
            <person name="Fouts D.E."/>
        </authorList>
    </citation>
    <scope>NUCLEOTIDE SEQUENCE [LARGE SCALE GENOMIC DNA]</scope>
    <source>
        <strain evidence="1 2">200701203</strain>
    </source>
</reference>
<gene>
    <name evidence="1" type="ORF">LEP1GSC123_2246</name>
</gene>
<comment type="caution">
    <text evidence="1">The sequence shown here is derived from an EMBL/GenBank/DDBJ whole genome shotgun (WGS) entry which is preliminary data.</text>
</comment>
<protein>
    <submittedName>
        <fullName evidence="1">Uncharacterized protein</fullName>
    </submittedName>
</protein>
<accession>M3HRL2</accession>
<dbReference type="AlphaFoldDB" id="M3HRL2"/>
<evidence type="ECO:0000313" key="2">
    <source>
        <dbReference type="Proteomes" id="UP000011783"/>
    </source>
</evidence>
<name>M3HRL2_LEPBO</name>
<sequence>MSALKMENILSLPNAIACPKIQYSTKDHLKKKLSSLRTTF</sequence>
<dbReference type="Proteomes" id="UP000011783">
    <property type="component" value="Unassembled WGS sequence"/>
</dbReference>
<dbReference type="BioCyc" id="LBOR1193007:G11KN-843-MONOMER"/>
<organism evidence="1 2">
    <name type="scientific">Leptospira borgpetersenii str. 200701203</name>
    <dbReference type="NCBI Taxonomy" id="1193007"/>
    <lineage>
        <taxon>Bacteria</taxon>
        <taxon>Pseudomonadati</taxon>
        <taxon>Spirochaetota</taxon>
        <taxon>Spirochaetia</taxon>
        <taxon>Leptospirales</taxon>
        <taxon>Leptospiraceae</taxon>
        <taxon>Leptospira</taxon>
    </lineage>
</organism>